<name>A0ABW1WDE5_9BACL</name>
<protein>
    <submittedName>
        <fullName evidence="1">YolD-like family protein</fullName>
    </submittedName>
</protein>
<dbReference type="PANTHER" id="PTHR40051:SF1">
    <property type="entry name" value="YOLD-LIKE FAMILY PROTEIN"/>
    <property type="match status" value="1"/>
</dbReference>
<sequence>MNKLTPGSNMRWESMRMMLPEHIARIHEDLENEKKIARPILAEDELDQIGRTLQEAIEKHSLIELSHYKDGFIKQAICYPVRLDPITKQLIVHDSFGIKWRYDFQDVIDVHLGSKQSEL</sequence>
<dbReference type="Proteomes" id="UP001596267">
    <property type="component" value="Unassembled WGS sequence"/>
</dbReference>
<evidence type="ECO:0000313" key="2">
    <source>
        <dbReference type="Proteomes" id="UP001596267"/>
    </source>
</evidence>
<accession>A0ABW1WDE5</accession>
<dbReference type="PANTHER" id="PTHR40051">
    <property type="entry name" value="IG HYPOTHETICAL 15966"/>
    <property type="match status" value="1"/>
</dbReference>
<dbReference type="RefSeq" id="WP_253077299.1">
    <property type="nucleotide sequence ID" value="NZ_JAMXWN010000019.1"/>
</dbReference>
<keyword evidence="2" id="KW-1185">Reference proteome</keyword>
<organism evidence="1 2">
    <name type="scientific">Sporolactobacillus kofuensis</name>
    <dbReference type="NCBI Taxonomy" id="269672"/>
    <lineage>
        <taxon>Bacteria</taxon>
        <taxon>Bacillati</taxon>
        <taxon>Bacillota</taxon>
        <taxon>Bacilli</taxon>
        <taxon>Bacillales</taxon>
        <taxon>Sporolactobacillaceae</taxon>
        <taxon>Sporolactobacillus</taxon>
    </lineage>
</organism>
<dbReference type="Pfam" id="PF08863">
    <property type="entry name" value="YolD"/>
    <property type="match status" value="1"/>
</dbReference>
<dbReference type="EMBL" id="JBHSTQ010000001">
    <property type="protein sequence ID" value="MFC6385189.1"/>
    <property type="molecule type" value="Genomic_DNA"/>
</dbReference>
<comment type="caution">
    <text evidence="1">The sequence shown here is derived from an EMBL/GenBank/DDBJ whole genome shotgun (WGS) entry which is preliminary data.</text>
</comment>
<evidence type="ECO:0000313" key="1">
    <source>
        <dbReference type="EMBL" id="MFC6385189.1"/>
    </source>
</evidence>
<proteinExistence type="predicted"/>
<gene>
    <name evidence="1" type="ORF">ACFP7A_01130</name>
</gene>
<reference evidence="2" key="1">
    <citation type="journal article" date="2019" name="Int. J. Syst. Evol. Microbiol.">
        <title>The Global Catalogue of Microorganisms (GCM) 10K type strain sequencing project: providing services to taxonomists for standard genome sequencing and annotation.</title>
        <authorList>
            <consortium name="The Broad Institute Genomics Platform"/>
            <consortium name="The Broad Institute Genome Sequencing Center for Infectious Disease"/>
            <person name="Wu L."/>
            <person name="Ma J."/>
        </authorList>
    </citation>
    <scope>NUCLEOTIDE SEQUENCE [LARGE SCALE GENOMIC DNA]</scope>
    <source>
        <strain evidence="2">CCUG 42001</strain>
    </source>
</reference>
<dbReference type="InterPro" id="IPR014962">
    <property type="entry name" value="YolD"/>
</dbReference>